<feature type="compositionally biased region" description="Low complexity" evidence="1">
    <location>
        <begin position="1"/>
        <end position="18"/>
    </location>
</feature>
<evidence type="ECO:0000256" key="1">
    <source>
        <dbReference type="SAM" id="MobiDB-lite"/>
    </source>
</evidence>
<sequence>MKKQVKNNLKNVKSSAKSNLEEISSELGITVPENLKDFNENKMLENEVVNSLTSHNNGEEQKGIIHSNKHTNNHTNITYCPPQTQIPCSHTNTGHSNHSNSDTYIDHGK</sequence>
<gene>
    <name evidence="2" type="ORF">TRIP_D80006</name>
</gene>
<feature type="region of interest" description="Disordered" evidence="1">
    <location>
        <begin position="54"/>
        <end position="109"/>
    </location>
</feature>
<accession>A0A653AKX2</accession>
<dbReference type="EMBL" id="UPXZ01000045">
    <property type="protein sequence ID" value="VBB48734.1"/>
    <property type="molecule type" value="Genomic_DNA"/>
</dbReference>
<proteinExistence type="predicted"/>
<organism evidence="2">
    <name type="scientific">uncultured Paludibacter sp</name>
    <dbReference type="NCBI Taxonomy" id="497635"/>
    <lineage>
        <taxon>Bacteria</taxon>
        <taxon>Pseudomonadati</taxon>
        <taxon>Bacteroidota</taxon>
        <taxon>Bacteroidia</taxon>
        <taxon>Bacteroidales</taxon>
        <taxon>Paludibacteraceae</taxon>
        <taxon>Paludibacter</taxon>
        <taxon>environmental samples</taxon>
    </lineage>
</organism>
<dbReference type="AlphaFoldDB" id="A0A653AKX2"/>
<name>A0A653AKX2_9BACT</name>
<feature type="compositionally biased region" description="Polar residues" evidence="1">
    <location>
        <begin position="73"/>
        <end position="103"/>
    </location>
</feature>
<feature type="region of interest" description="Disordered" evidence="1">
    <location>
        <begin position="1"/>
        <end position="20"/>
    </location>
</feature>
<evidence type="ECO:0000313" key="2">
    <source>
        <dbReference type="EMBL" id="VBB48734.1"/>
    </source>
</evidence>
<reference evidence="2" key="1">
    <citation type="submission" date="2018-07" db="EMBL/GenBank/DDBJ databases">
        <authorList>
            <consortium name="Genoscope - CEA"/>
            <person name="William W."/>
        </authorList>
    </citation>
    <scope>NUCLEOTIDE SEQUENCE</scope>
    <source>
        <strain evidence="2">IK1</strain>
    </source>
</reference>
<protein>
    <submittedName>
        <fullName evidence="2">Uncharacterized protein</fullName>
    </submittedName>
</protein>